<reference evidence="2 3" key="1">
    <citation type="submission" date="2016-11" db="EMBL/GenBank/DDBJ databases">
        <title>The macronuclear genome of Stentor coeruleus: a giant cell with tiny introns.</title>
        <authorList>
            <person name="Slabodnick M."/>
            <person name="Ruby J.G."/>
            <person name="Reiff S.B."/>
            <person name="Swart E.C."/>
            <person name="Gosai S."/>
            <person name="Prabakaran S."/>
            <person name="Witkowska E."/>
            <person name="Larue G.E."/>
            <person name="Fisher S."/>
            <person name="Freeman R.M."/>
            <person name="Gunawardena J."/>
            <person name="Chu W."/>
            <person name="Stover N.A."/>
            <person name="Gregory B.D."/>
            <person name="Nowacki M."/>
            <person name="Derisi J."/>
            <person name="Roy S.W."/>
            <person name="Marshall W.F."/>
            <person name="Sood P."/>
        </authorList>
    </citation>
    <scope>NUCLEOTIDE SEQUENCE [LARGE SCALE GENOMIC DNA]</scope>
    <source>
        <strain evidence="2">WM001</strain>
    </source>
</reference>
<name>A0A1R2BS72_9CILI</name>
<dbReference type="Proteomes" id="UP000187209">
    <property type="component" value="Unassembled WGS sequence"/>
</dbReference>
<evidence type="ECO:0000256" key="1">
    <source>
        <dbReference type="SAM" id="MobiDB-lite"/>
    </source>
</evidence>
<proteinExistence type="predicted"/>
<evidence type="ECO:0000313" key="3">
    <source>
        <dbReference type="Proteomes" id="UP000187209"/>
    </source>
</evidence>
<comment type="caution">
    <text evidence="2">The sequence shown here is derived from an EMBL/GenBank/DDBJ whole genome shotgun (WGS) entry which is preliminary data.</text>
</comment>
<evidence type="ECO:0000313" key="2">
    <source>
        <dbReference type="EMBL" id="OMJ79596.1"/>
    </source>
</evidence>
<gene>
    <name evidence="2" type="ORF">SteCoe_20366</name>
</gene>
<sequence length="349" mass="41491">MSSSKGPWEFSTGQSPKSATNRMWIKRRSSHNNSKHDMVSMETEMLYRTQTPKTIQSRSRSKNHEMREHLNRIKHMQKHIADIGSVQERKKLNYDMVAHPVMFLREKGKGSPTIKAKFVEKILRRPQRIRIYEKLTQRNMRTEKPKKCEGFEEMLLNIIVERRLFKDKDINNFFENIKKNSVLPAEFIKLEGNWRNKAYYAYTFSLVLQLKFLYMNLYLLDFNINHMETAIYPHSEITYAITELMRRNLITIEEHTYLTKLLQDESEDMLKIEATARTLEERQHELIKIARLWVKPPSVQVPKNLLEDTSSPLGTFLHEKKKRQHAENELKLSLAISDMKCIAETYEDR</sequence>
<keyword evidence="3" id="KW-1185">Reference proteome</keyword>
<dbReference type="EMBL" id="MPUH01000463">
    <property type="protein sequence ID" value="OMJ79596.1"/>
    <property type="molecule type" value="Genomic_DNA"/>
</dbReference>
<dbReference type="AlphaFoldDB" id="A0A1R2BS72"/>
<accession>A0A1R2BS72</accession>
<feature type="region of interest" description="Disordered" evidence="1">
    <location>
        <begin position="1"/>
        <end position="37"/>
    </location>
</feature>
<organism evidence="2 3">
    <name type="scientific">Stentor coeruleus</name>
    <dbReference type="NCBI Taxonomy" id="5963"/>
    <lineage>
        <taxon>Eukaryota</taxon>
        <taxon>Sar</taxon>
        <taxon>Alveolata</taxon>
        <taxon>Ciliophora</taxon>
        <taxon>Postciliodesmatophora</taxon>
        <taxon>Heterotrichea</taxon>
        <taxon>Heterotrichida</taxon>
        <taxon>Stentoridae</taxon>
        <taxon>Stentor</taxon>
    </lineage>
</organism>
<protein>
    <submittedName>
        <fullName evidence="2">Uncharacterized protein</fullName>
    </submittedName>
</protein>
<feature type="compositionally biased region" description="Polar residues" evidence="1">
    <location>
        <begin position="1"/>
        <end position="21"/>
    </location>
</feature>